<feature type="compositionally biased region" description="Acidic residues" evidence="2">
    <location>
        <begin position="57"/>
        <end position="67"/>
    </location>
</feature>
<organism evidence="3 4">
    <name type="scientific">Kushneria aurantia</name>
    <dbReference type="NCBI Taxonomy" id="504092"/>
    <lineage>
        <taxon>Bacteria</taxon>
        <taxon>Pseudomonadati</taxon>
        <taxon>Pseudomonadota</taxon>
        <taxon>Gammaproteobacteria</taxon>
        <taxon>Oceanospirillales</taxon>
        <taxon>Halomonadaceae</taxon>
        <taxon>Kushneria</taxon>
    </lineage>
</organism>
<evidence type="ECO:0000313" key="4">
    <source>
        <dbReference type="Proteomes" id="UP001589814"/>
    </source>
</evidence>
<gene>
    <name evidence="3" type="ORF">ACFFHW_11375</name>
</gene>
<protein>
    <submittedName>
        <fullName evidence="3">Uncharacterized protein</fullName>
    </submittedName>
</protein>
<keyword evidence="1" id="KW-0175">Coiled coil</keyword>
<evidence type="ECO:0000256" key="2">
    <source>
        <dbReference type="SAM" id="MobiDB-lite"/>
    </source>
</evidence>
<feature type="compositionally biased region" description="Polar residues" evidence="2">
    <location>
        <begin position="81"/>
        <end position="94"/>
    </location>
</feature>
<feature type="compositionally biased region" description="Polar residues" evidence="2">
    <location>
        <begin position="1"/>
        <end position="23"/>
    </location>
</feature>
<feature type="region of interest" description="Disordered" evidence="2">
    <location>
        <begin position="1"/>
        <end position="166"/>
    </location>
</feature>
<proteinExistence type="predicted"/>
<feature type="compositionally biased region" description="Basic and acidic residues" evidence="2">
    <location>
        <begin position="68"/>
        <end position="80"/>
    </location>
</feature>
<comment type="caution">
    <text evidence="3">The sequence shown here is derived from an EMBL/GenBank/DDBJ whole genome shotgun (WGS) entry which is preliminary data.</text>
</comment>
<dbReference type="EMBL" id="JBHLVX010000043">
    <property type="protein sequence ID" value="MFC0268572.1"/>
    <property type="molecule type" value="Genomic_DNA"/>
</dbReference>
<accession>A0ABV6G6G8</accession>
<name>A0ABV6G6G8_9GAMM</name>
<dbReference type="RefSeq" id="WP_019950179.1">
    <property type="nucleotide sequence ID" value="NZ_JBHLVX010000043.1"/>
</dbReference>
<evidence type="ECO:0000313" key="3">
    <source>
        <dbReference type="EMBL" id="MFC0268572.1"/>
    </source>
</evidence>
<feature type="coiled-coil region" evidence="1">
    <location>
        <begin position="171"/>
        <end position="205"/>
    </location>
</feature>
<dbReference type="Proteomes" id="UP001589814">
    <property type="component" value="Unassembled WGS sequence"/>
</dbReference>
<feature type="region of interest" description="Disordered" evidence="2">
    <location>
        <begin position="266"/>
        <end position="327"/>
    </location>
</feature>
<sequence>MAEQSANSPTPEAQASENNQHQPGQEEDFDAAFAEYASGTSADHDTPEPQAGGNGNDSEEEPPEPSSDDEHPAPSERERQLMSQLERLQQSEASQRGRVGALQRQINAFRRQQAGQPPREAPQNGQPSAGSSTKSEPRKENQQERDTKQAAAEAVGSEDWESLKQDFPDIARALESRLDQDRQQRAHLEQQIAEMQSTVQPMQEQAHQQYLDGQMRALEARHTDWQEVVNAPAFQQWLNQQPDRVQAMMESEDAAEAAALLDFYKGSQQQAGSNDRAAAQQAERDRRQQRLAQSQAPQRRGTGQRHAAPEDFEAAFKHYASQPSRQS</sequence>
<reference evidence="3 4" key="1">
    <citation type="submission" date="2024-09" db="EMBL/GenBank/DDBJ databases">
        <authorList>
            <person name="Sun Q."/>
            <person name="Mori K."/>
        </authorList>
    </citation>
    <scope>NUCLEOTIDE SEQUENCE [LARGE SCALE GENOMIC DNA]</scope>
    <source>
        <strain evidence="3 4">CCM 7415</strain>
    </source>
</reference>
<keyword evidence="4" id="KW-1185">Reference proteome</keyword>
<evidence type="ECO:0000256" key="1">
    <source>
        <dbReference type="SAM" id="Coils"/>
    </source>
</evidence>
<feature type="compositionally biased region" description="Basic and acidic residues" evidence="2">
    <location>
        <begin position="135"/>
        <end position="148"/>
    </location>
</feature>
<feature type="compositionally biased region" description="Polar residues" evidence="2">
    <location>
        <begin position="123"/>
        <end position="134"/>
    </location>
</feature>